<keyword evidence="2" id="KW-1185">Reference proteome</keyword>
<dbReference type="InParanoid" id="A0A0C2WQY7"/>
<reference evidence="1 2" key="1">
    <citation type="submission" date="2014-04" db="EMBL/GenBank/DDBJ databases">
        <title>Evolutionary Origins and Diversification of the Mycorrhizal Mutualists.</title>
        <authorList>
            <consortium name="DOE Joint Genome Institute"/>
            <consortium name="Mycorrhizal Genomics Consortium"/>
            <person name="Kohler A."/>
            <person name="Kuo A."/>
            <person name="Nagy L.G."/>
            <person name="Floudas D."/>
            <person name="Copeland A."/>
            <person name="Barry K.W."/>
            <person name="Cichocki N."/>
            <person name="Veneault-Fourrey C."/>
            <person name="LaButti K."/>
            <person name="Lindquist E.A."/>
            <person name="Lipzen A."/>
            <person name="Lundell T."/>
            <person name="Morin E."/>
            <person name="Murat C."/>
            <person name="Riley R."/>
            <person name="Ohm R."/>
            <person name="Sun H."/>
            <person name="Tunlid A."/>
            <person name="Henrissat B."/>
            <person name="Grigoriev I.V."/>
            <person name="Hibbett D.S."/>
            <person name="Martin F."/>
        </authorList>
    </citation>
    <scope>NUCLEOTIDE SEQUENCE [LARGE SCALE GENOMIC DNA]</scope>
    <source>
        <strain evidence="1 2">Koide BX008</strain>
    </source>
</reference>
<dbReference type="Proteomes" id="UP000054549">
    <property type="component" value="Unassembled WGS sequence"/>
</dbReference>
<organism evidence="1 2">
    <name type="scientific">Amanita muscaria (strain Koide BX008)</name>
    <dbReference type="NCBI Taxonomy" id="946122"/>
    <lineage>
        <taxon>Eukaryota</taxon>
        <taxon>Fungi</taxon>
        <taxon>Dikarya</taxon>
        <taxon>Basidiomycota</taxon>
        <taxon>Agaricomycotina</taxon>
        <taxon>Agaricomycetes</taxon>
        <taxon>Agaricomycetidae</taxon>
        <taxon>Agaricales</taxon>
        <taxon>Pluteineae</taxon>
        <taxon>Amanitaceae</taxon>
        <taxon>Amanita</taxon>
    </lineage>
</organism>
<name>A0A0C2WQY7_AMAMK</name>
<accession>A0A0C2WQY7</accession>
<proteinExistence type="predicted"/>
<sequence>MESDEPQYSIQRDLRNSRKGILLKGIARQASEPITLNAIPSAQVPTQRQGYRQHPPVEKCAQVRILPSYSGRLRQLIIACD</sequence>
<dbReference type="EMBL" id="KN818331">
    <property type="protein sequence ID" value="KIL58698.1"/>
    <property type="molecule type" value="Genomic_DNA"/>
</dbReference>
<gene>
    <name evidence="1" type="ORF">M378DRAFT_170251</name>
</gene>
<dbReference type="HOGENOM" id="CLU_2573380_0_0_1"/>
<dbReference type="AlphaFoldDB" id="A0A0C2WQY7"/>
<evidence type="ECO:0000313" key="2">
    <source>
        <dbReference type="Proteomes" id="UP000054549"/>
    </source>
</evidence>
<protein>
    <submittedName>
        <fullName evidence="1">Uncharacterized protein</fullName>
    </submittedName>
</protein>
<evidence type="ECO:0000313" key="1">
    <source>
        <dbReference type="EMBL" id="KIL58698.1"/>
    </source>
</evidence>